<protein>
    <submittedName>
        <fullName evidence="2">Uncharacterized protein</fullName>
    </submittedName>
</protein>
<dbReference type="Proteomes" id="UP000593580">
    <property type="component" value="Chromosome"/>
</dbReference>
<dbReference type="RefSeq" id="WP_193111676.1">
    <property type="nucleotide sequence ID" value="NZ_CP041406.1"/>
</dbReference>
<proteinExistence type="predicted"/>
<dbReference type="AlphaFoldDB" id="A0A7M1B6W1"/>
<evidence type="ECO:0000313" key="3">
    <source>
        <dbReference type="Proteomes" id="UP000593580"/>
    </source>
</evidence>
<dbReference type="EMBL" id="CP041406">
    <property type="protein sequence ID" value="QOP45431.1"/>
    <property type="molecule type" value="Genomic_DNA"/>
</dbReference>
<reference evidence="2 3" key="1">
    <citation type="submission" date="2019-07" db="EMBL/GenBank/DDBJ databases">
        <title>Sulfurimonas paralvinellae sp. nov., a novel mesophilic, hydrogen- and sulfur-oxidizing chemolithoautotroph within the Epsilonproteo- bacteria isolated from a deep-sea hydrothermal vent polychaete nest, reclassification of Thiomicrospira denitrificans as Sulfurimonas denitrificans comb. nov. and emended description of the genus Sulfurimonas.</title>
        <authorList>
            <person name="Wang S."/>
            <person name="Jiang L."/>
            <person name="Shao Z."/>
        </authorList>
    </citation>
    <scope>NUCLEOTIDE SEQUENCE [LARGE SCALE GENOMIC DNA]</scope>
    <source>
        <strain evidence="2 3">GO25</strain>
    </source>
</reference>
<gene>
    <name evidence="2" type="ORF">FM071_03710</name>
</gene>
<evidence type="ECO:0000313" key="2">
    <source>
        <dbReference type="EMBL" id="QOP45431.1"/>
    </source>
</evidence>
<keyword evidence="1" id="KW-0472">Membrane</keyword>
<name>A0A7M1B6W1_9BACT</name>
<feature type="transmembrane region" description="Helical" evidence="1">
    <location>
        <begin position="50"/>
        <end position="67"/>
    </location>
</feature>
<keyword evidence="1" id="KW-1133">Transmembrane helix</keyword>
<evidence type="ECO:0000256" key="1">
    <source>
        <dbReference type="SAM" id="Phobius"/>
    </source>
</evidence>
<feature type="transmembrane region" description="Helical" evidence="1">
    <location>
        <begin position="28"/>
        <end position="44"/>
    </location>
</feature>
<organism evidence="2 3">
    <name type="scientific">Sulfurimonas paralvinellae</name>
    <dbReference type="NCBI Taxonomy" id="317658"/>
    <lineage>
        <taxon>Bacteria</taxon>
        <taxon>Pseudomonadati</taxon>
        <taxon>Campylobacterota</taxon>
        <taxon>Epsilonproteobacteria</taxon>
        <taxon>Campylobacterales</taxon>
        <taxon>Sulfurimonadaceae</taxon>
        <taxon>Sulfurimonas</taxon>
    </lineage>
</organism>
<accession>A0A7M1B6W1</accession>
<feature type="transmembrane region" description="Helical" evidence="1">
    <location>
        <begin position="6"/>
        <end position="21"/>
    </location>
</feature>
<sequence>MIFSFAILGGILLNVGAYLTYKGKIYQAVIVYMFADLCWIIMAFEKEDLIGAGFIIVGTLFGLLAFLKMKEGAMRKSLNEDEK</sequence>
<keyword evidence="1" id="KW-0812">Transmembrane</keyword>
<dbReference type="KEGG" id="spal:FM071_03710"/>
<keyword evidence="3" id="KW-1185">Reference proteome</keyword>